<evidence type="ECO:0000313" key="1">
    <source>
        <dbReference type="EMBL" id="GJG32400.1"/>
    </source>
</evidence>
<name>A0AA37HYY1_XYLRU</name>
<comment type="caution">
    <text evidence="1">The sequence shown here is derived from an EMBL/GenBank/DDBJ whole genome shotgun (WGS) entry which is preliminary data.</text>
</comment>
<evidence type="ECO:0008006" key="3">
    <source>
        <dbReference type="Google" id="ProtNLM"/>
    </source>
</evidence>
<sequence>MNSEEFMDIKGLDYNTQREKLVMSEYGREIQKMIELACELPNREERLQCAQTIVKLMETKNPQLKENDDYEQTLWNHLYLMSHRELEIDWPYDISEADKILSKPQPMKLPKESVRLRHYGRLVEELFKKLKTMPDGEERDALVRYTANQMKRDLAQFGHGSMDDERVASDLARFTDGAIQIDLNAFRFEKVAQTDEKKKKKK</sequence>
<reference evidence="1" key="1">
    <citation type="submission" date="2021-08" db="EMBL/GenBank/DDBJ databases">
        <title>Prevotella lacticifex sp. nov., isolated from rumen of cow.</title>
        <authorList>
            <person name="Shinkai T."/>
            <person name="Ikeyama N."/>
            <person name="Kumagai M."/>
            <person name="Ohmori H."/>
            <person name="Sakamoto M."/>
            <person name="Ohkuma M."/>
            <person name="Mitsumori M."/>
        </authorList>
    </citation>
    <scope>NUCLEOTIDE SEQUENCE</scope>
    <source>
        <strain evidence="1">JCM 8259</strain>
    </source>
</reference>
<evidence type="ECO:0000313" key="2">
    <source>
        <dbReference type="Proteomes" id="UP000887097"/>
    </source>
</evidence>
<dbReference type="InterPro" id="IPR025632">
    <property type="entry name" value="DUF4290"/>
</dbReference>
<accession>A0AA37HYY1</accession>
<protein>
    <recommendedName>
        <fullName evidence="3">DUF4290 domain-containing protein</fullName>
    </recommendedName>
</protein>
<dbReference type="Pfam" id="PF14123">
    <property type="entry name" value="DUF4290"/>
    <property type="match status" value="1"/>
</dbReference>
<dbReference type="Proteomes" id="UP000887097">
    <property type="component" value="Unassembled WGS sequence"/>
</dbReference>
<organism evidence="1 2">
    <name type="scientific">Xylanibacter ruminicola</name>
    <name type="common">Prevotella ruminicola</name>
    <dbReference type="NCBI Taxonomy" id="839"/>
    <lineage>
        <taxon>Bacteria</taxon>
        <taxon>Pseudomonadati</taxon>
        <taxon>Bacteroidota</taxon>
        <taxon>Bacteroidia</taxon>
        <taxon>Bacteroidales</taxon>
        <taxon>Prevotellaceae</taxon>
        <taxon>Xylanibacter</taxon>
    </lineage>
</organism>
<proteinExistence type="predicted"/>
<dbReference type="AlphaFoldDB" id="A0AA37HYY1"/>
<gene>
    <name evidence="1" type="ORF">PRMUPPPA20_05090</name>
</gene>
<dbReference type="EMBL" id="BPTT01000001">
    <property type="protein sequence ID" value="GJG32400.1"/>
    <property type="molecule type" value="Genomic_DNA"/>
</dbReference>